<reference evidence="1" key="1">
    <citation type="submission" date="2021-12" db="EMBL/GenBank/DDBJ databases">
        <authorList>
            <person name="King R."/>
        </authorList>
    </citation>
    <scope>NUCLEOTIDE SEQUENCE</scope>
</reference>
<proteinExistence type="predicted"/>
<dbReference type="AlphaFoldDB" id="A0A9P0A615"/>
<dbReference type="Proteomes" id="UP001152759">
    <property type="component" value="Chromosome 2"/>
</dbReference>
<evidence type="ECO:0000313" key="1">
    <source>
        <dbReference type="EMBL" id="CAH0384813.1"/>
    </source>
</evidence>
<sequence length="321" mass="36571">MADERLPEEEWHSVTRLDVIWDDYRADSLKLGARLKRGSGVRRKVTPTTPIPRNWHEFLRNDENKKELFNMLSEKLVKREVDLEIIATNGNRVLSNATQKKFHNLQPCTHEEADTRIFLHAKDASQAGLKSIVIRTVDLDVVVLSTANFHKLDLDYLWILFGTGKNVEFIPIHILARELGISKSASLPFFHALTGCDNTSSFAGYGKKSAWQTFIRNPEFTCTFQELSEMPEDPSNCIERVDKFVVLMYDKSSSQTSVDAARKELFTKKKRFFDRLPPTRAALHQHILRSAYLYSRLLLGSVLGPRANSSGPPIVGLEENI</sequence>
<dbReference type="PANTHER" id="PTHR46704">
    <property type="entry name" value="CXC DOMAIN-CONTAINING PROTEIN-RELATED"/>
    <property type="match status" value="1"/>
</dbReference>
<name>A0A9P0A615_BEMTA</name>
<evidence type="ECO:0000313" key="2">
    <source>
        <dbReference type="Proteomes" id="UP001152759"/>
    </source>
</evidence>
<protein>
    <submittedName>
        <fullName evidence="1">Uncharacterized protein</fullName>
    </submittedName>
</protein>
<dbReference type="PANTHER" id="PTHR46704:SF1">
    <property type="entry name" value="TELOMERE LENGTH REGULATION PROTEIN TEL2 HOMOLOG"/>
    <property type="match status" value="1"/>
</dbReference>
<keyword evidence="2" id="KW-1185">Reference proteome</keyword>
<gene>
    <name evidence="1" type="ORF">BEMITA_LOCUS4106</name>
</gene>
<accession>A0A9P0A615</accession>
<dbReference type="EMBL" id="OU963863">
    <property type="protein sequence ID" value="CAH0384813.1"/>
    <property type="molecule type" value="Genomic_DNA"/>
</dbReference>
<organism evidence="1 2">
    <name type="scientific">Bemisia tabaci</name>
    <name type="common">Sweetpotato whitefly</name>
    <name type="synonym">Aleurodes tabaci</name>
    <dbReference type="NCBI Taxonomy" id="7038"/>
    <lineage>
        <taxon>Eukaryota</taxon>
        <taxon>Metazoa</taxon>
        <taxon>Ecdysozoa</taxon>
        <taxon>Arthropoda</taxon>
        <taxon>Hexapoda</taxon>
        <taxon>Insecta</taxon>
        <taxon>Pterygota</taxon>
        <taxon>Neoptera</taxon>
        <taxon>Paraneoptera</taxon>
        <taxon>Hemiptera</taxon>
        <taxon>Sternorrhyncha</taxon>
        <taxon>Aleyrodoidea</taxon>
        <taxon>Aleyrodidae</taxon>
        <taxon>Aleyrodinae</taxon>
        <taxon>Bemisia</taxon>
    </lineage>
</organism>